<sequence>MKNIPYAPLALIEIKK</sequence>
<protein>
    <submittedName>
        <fullName evidence="1">Uncharacterized protein</fullName>
    </submittedName>
</protein>
<proteinExistence type="predicted"/>
<reference evidence="1" key="2">
    <citation type="journal article" date="2015" name="Fish Shellfish Immunol.">
        <title>Early steps in the European eel (Anguilla anguilla)-Vibrio vulnificus interaction in the gills: Role of the RtxA13 toxin.</title>
        <authorList>
            <person name="Callol A."/>
            <person name="Pajuelo D."/>
            <person name="Ebbesson L."/>
            <person name="Teles M."/>
            <person name="MacKenzie S."/>
            <person name="Amaro C."/>
        </authorList>
    </citation>
    <scope>NUCLEOTIDE SEQUENCE</scope>
</reference>
<evidence type="ECO:0000313" key="1">
    <source>
        <dbReference type="EMBL" id="JAH56223.1"/>
    </source>
</evidence>
<reference evidence="1" key="1">
    <citation type="submission" date="2014-11" db="EMBL/GenBank/DDBJ databases">
        <authorList>
            <person name="Amaro Gonzalez C."/>
        </authorList>
    </citation>
    <scope>NUCLEOTIDE SEQUENCE</scope>
</reference>
<dbReference type="EMBL" id="GBXM01052354">
    <property type="protein sequence ID" value="JAH56223.1"/>
    <property type="molecule type" value="Transcribed_RNA"/>
</dbReference>
<organism evidence="1">
    <name type="scientific">Anguilla anguilla</name>
    <name type="common">European freshwater eel</name>
    <name type="synonym">Muraena anguilla</name>
    <dbReference type="NCBI Taxonomy" id="7936"/>
    <lineage>
        <taxon>Eukaryota</taxon>
        <taxon>Metazoa</taxon>
        <taxon>Chordata</taxon>
        <taxon>Craniata</taxon>
        <taxon>Vertebrata</taxon>
        <taxon>Euteleostomi</taxon>
        <taxon>Actinopterygii</taxon>
        <taxon>Neopterygii</taxon>
        <taxon>Teleostei</taxon>
        <taxon>Anguilliformes</taxon>
        <taxon>Anguillidae</taxon>
        <taxon>Anguilla</taxon>
    </lineage>
</organism>
<name>A0A0E9TU34_ANGAN</name>
<dbReference type="AlphaFoldDB" id="A0A0E9TU34"/>
<accession>A0A0E9TU34</accession>